<feature type="domain" description="NADH:flavin oxidoreductase/NADH oxidase N-terminal" evidence="5">
    <location>
        <begin position="13"/>
        <end position="353"/>
    </location>
</feature>
<dbReference type="GO" id="GO:0005829">
    <property type="term" value="C:cytosol"/>
    <property type="evidence" value="ECO:0007669"/>
    <property type="project" value="UniProtKB-ARBA"/>
</dbReference>
<evidence type="ECO:0000256" key="1">
    <source>
        <dbReference type="ARBA" id="ARBA00001917"/>
    </source>
</evidence>
<keyword evidence="3" id="KW-0285">Flavoprotein</keyword>
<proteinExistence type="inferred from homology"/>
<evidence type="ECO:0000256" key="4">
    <source>
        <dbReference type="ARBA" id="ARBA00023002"/>
    </source>
</evidence>
<dbReference type="InterPro" id="IPR045247">
    <property type="entry name" value="Oye-like"/>
</dbReference>
<gene>
    <name evidence="6" type="ORF">COCSUDRAFT_25019</name>
</gene>
<accession>I0YQG3</accession>
<dbReference type="eggNOG" id="KOG0134">
    <property type="taxonomic scope" value="Eukaryota"/>
</dbReference>
<dbReference type="GO" id="GO:0010181">
    <property type="term" value="F:FMN binding"/>
    <property type="evidence" value="ECO:0007669"/>
    <property type="project" value="InterPro"/>
</dbReference>
<dbReference type="InterPro" id="IPR013785">
    <property type="entry name" value="Aldolase_TIM"/>
</dbReference>
<dbReference type="Gene3D" id="3.20.20.70">
    <property type="entry name" value="Aldolase class I"/>
    <property type="match status" value="1"/>
</dbReference>
<evidence type="ECO:0000256" key="2">
    <source>
        <dbReference type="ARBA" id="ARBA00005979"/>
    </source>
</evidence>
<dbReference type="STRING" id="574566.I0YQG3"/>
<comment type="caution">
    <text evidence="6">The sequence shown here is derived from an EMBL/GenBank/DDBJ whole genome shotgun (WGS) entry which is preliminary data.</text>
</comment>
<dbReference type="Proteomes" id="UP000007264">
    <property type="component" value="Unassembled WGS sequence"/>
</dbReference>
<dbReference type="OrthoDB" id="1663137at2759"/>
<dbReference type="EMBL" id="AGSI01000014">
    <property type="protein sequence ID" value="EIE20632.1"/>
    <property type="molecule type" value="Genomic_DNA"/>
</dbReference>
<dbReference type="GO" id="GO:0016628">
    <property type="term" value="F:oxidoreductase activity, acting on the CH-CH group of donors, NAD or NADP as acceptor"/>
    <property type="evidence" value="ECO:0007669"/>
    <property type="project" value="UniProtKB-ARBA"/>
</dbReference>
<dbReference type="GeneID" id="17038611"/>
<dbReference type="SUPFAM" id="SSF51395">
    <property type="entry name" value="FMN-linked oxidoreductases"/>
    <property type="match status" value="1"/>
</dbReference>
<evidence type="ECO:0000313" key="6">
    <source>
        <dbReference type="EMBL" id="EIE20632.1"/>
    </source>
</evidence>
<dbReference type="SMR" id="I0YQG3"/>
<evidence type="ECO:0000256" key="3">
    <source>
        <dbReference type="ARBA" id="ARBA00022643"/>
    </source>
</evidence>
<dbReference type="PANTHER" id="PTHR22893">
    <property type="entry name" value="NADH OXIDOREDUCTASE-RELATED"/>
    <property type="match status" value="1"/>
</dbReference>
<keyword evidence="7" id="KW-1185">Reference proteome</keyword>
<evidence type="ECO:0000313" key="7">
    <source>
        <dbReference type="Proteomes" id="UP000007264"/>
    </source>
</evidence>
<comment type="similarity">
    <text evidence="2">Belongs to the NADH:flavin oxidoreductase/NADH oxidase family.</text>
</comment>
<dbReference type="InterPro" id="IPR001155">
    <property type="entry name" value="OxRdtase_FMN_N"/>
</dbReference>
<organism evidence="6 7">
    <name type="scientific">Coccomyxa subellipsoidea (strain C-169)</name>
    <name type="common">Green microalga</name>
    <dbReference type="NCBI Taxonomy" id="574566"/>
    <lineage>
        <taxon>Eukaryota</taxon>
        <taxon>Viridiplantae</taxon>
        <taxon>Chlorophyta</taxon>
        <taxon>core chlorophytes</taxon>
        <taxon>Trebouxiophyceae</taxon>
        <taxon>Trebouxiophyceae incertae sedis</taxon>
        <taxon>Coccomyxaceae</taxon>
        <taxon>Coccomyxa</taxon>
        <taxon>Coccomyxa subellipsoidea</taxon>
    </lineage>
</organism>
<dbReference type="CDD" id="cd02933">
    <property type="entry name" value="OYE_like_FMN"/>
    <property type="match status" value="1"/>
</dbReference>
<dbReference type="AlphaFoldDB" id="I0YQG3"/>
<protein>
    <submittedName>
        <fullName evidence="6">12-oxophytodienoic acid reductase</fullName>
    </submittedName>
</protein>
<keyword evidence="3" id="KW-0288">FMN</keyword>
<name>I0YQG3_COCSC</name>
<comment type="cofactor">
    <cofactor evidence="1">
        <name>FMN</name>
        <dbReference type="ChEBI" id="CHEBI:58210"/>
    </cofactor>
</comment>
<dbReference type="KEGG" id="csl:COCSUDRAFT_25019"/>
<sequence length="385" mass="42112">MVKDDVNSENNPLLTPWKAGRFELSNRVVLAPLTRCRALGTVPQPAAVEYYSQRATKGGLMISEATVISPEGHGYPETPGIYTQEQIEAWKPIVNAVHAKGATFILQLWHVGRASHSDYQPNGQVPVSSSAVAPSGQVYTPEGLKDYEVPHALTESEIAQVIEQYRQGAANAIEAGFDGVEVHGANGYLIDQFLKSSVNKRTDKYGGPIENRVRFALEVTKAVVDEVGADRVGIRVSPFGGFLDAEDPHPYALHTYLLEELNKMGIAYAHFIEPRASHSMGVGSPNAEFNFQCLDQNLDVFRRAFHGAFIAAGGHTRASGIAAIESNHADAIAYGRPYLANPDLLKRFELDAPLNKYDRDTFYTQDQVVGYTDYPFLSEAQNGSA</sequence>
<dbReference type="RefSeq" id="XP_005645176.1">
    <property type="nucleotide sequence ID" value="XM_005645119.1"/>
</dbReference>
<reference evidence="6 7" key="1">
    <citation type="journal article" date="2012" name="Genome Biol.">
        <title>The genome of the polar eukaryotic microalga coccomyxa subellipsoidea reveals traits of cold adaptation.</title>
        <authorList>
            <person name="Blanc G."/>
            <person name="Agarkova I."/>
            <person name="Grimwood J."/>
            <person name="Kuo A."/>
            <person name="Brueggeman A."/>
            <person name="Dunigan D."/>
            <person name="Gurnon J."/>
            <person name="Ladunga I."/>
            <person name="Lindquist E."/>
            <person name="Lucas S."/>
            <person name="Pangilinan J."/>
            <person name="Proschold T."/>
            <person name="Salamov A."/>
            <person name="Schmutz J."/>
            <person name="Weeks D."/>
            <person name="Yamada T."/>
            <person name="Claverie J.M."/>
            <person name="Grigoriev I."/>
            <person name="Van Etten J."/>
            <person name="Lomsadze A."/>
            <person name="Borodovsky M."/>
        </authorList>
    </citation>
    <scope>NUCLEOTIDE SEQUENCE [LARGE SCALE GENOMIC DNA]</scope>
    <source>
        <strain evidence="6 7">C-169</strain>
    </source>
</reference>
<keyword evidence="4" id="KW-0560">Oxidoreductase</keyword>
<dbReference type="FunFam" id="3.20.20.70:FF:000059">
    <property type="entry name" value="N-ethylmaleimide reductase, FMN-linked"/>
    <property type="match status" value="1"/>
</dbReference>
<evidence type="ECO:0000259" key="5">
    <source>
        <dbReference type="Pfam" id="PF00724"/>
    </source>
</evidence>
<dbReference type="Pfam" id="PF00724">
    <property type="entry name" value="Oxidored_FMN"/>
    <property type="match status" value="1"/>
</dbReference>
<dbReference type="PANTHER" id="PTHR22893:SF91">
    <property type="entry name" value="NADPH DEHYDROGENASE 2-RELATED"/>
    <property type="match status" value="1"/>
</dbReference>